<accession>A0AAV4W1E6</accession>
<proteinExistence type="predicted"/>
<protein>
    <submittedName>
        <fullName evidence="1">Uncharacterized protein</fullName>
    </submittedName>
</protein>
<dbReference type="AlphaFoldDB" id="A0AAV4W1E6"/>
<gene>
    <name evidence="1" type="ORF">CEXT_362611</name>
</gene>
<reference evidence="1 2" key="1">
    <citation type="submission" date="2021-06" db="EMBL/GenBank/DDBJ databases">
        <title>Caerostris extrusa draft genome.</title>
        <authorList>
            <person name="Kono N."/>
            <person name="Arakawa K."/>
        </authorList>
    </citation>
    <scope>NUCLEOTIDE SEQUENCE [LARGE SCALE GENOMIC DNA]</scope>
</reference>
<evidence type="ECO:0000313" key="2">
    <source>
        <dbReference type="Proteomes" id="UP001054945"/>
    </source>
</evidence>
<name>A0AAV4W1E6_CAEEX</name>
<organism evidence="1 2">
    <name type="scientific">Caerostris extrusa</name>
    <name type="common">Bark spider</name>
    <name type="synonym">Caerostris bankana</name>
    <dbReference type="NCBI Taxonomy" id="172846"/>
    <lineage>
        <taxon>Eukaryota</taxon>
        <taxon>Metazoa</taxon>
        <taxon>Ecdysozoa</taxon>
        <taxon>Arthropoda</taxon>
        <taxon>Chelicerata</taxon>
        <taxon>Arachnida</taxon>
        <taxon>Araneae</taxon>
        <taxon>Araneomorphae</taxon>
        <taxon>Entelegynae</taxon>
        <taxon>Araneoidea</taxon>
        <taxon>Araneidae</taxon>
        <taxon>Caerostris</taxon>
    </lineage>
</organism>
<keyword evidence="2" id="KW-1185">Reference proteome</keyword>
<dbReference type="EMBL" id="BPLR01015494">
    <property type="protein sequence ID" value="GIY76522.1"/>
    <property type="molecule type" value="Genomic_DNA"/>
</dbReference>
<comment type="caution">
    <text evidence="1">The sequence shown here is derived from an EMBL/GenBank/DDBJ whole genome shotgun (WGS) entry which is preliminary data.</text>
</comment>
<evidence type="ECO:0000313" key="1">
    <source>
        <dbReference type="EMBL" id="GIY76522.1"/>
    </source>
</evidence>
<sequence length="91" mass="10173">MGVVGDKSYQAERATANPKCFDACAFCAFLSTPAMRIPLKLHERFMCEILMSNSSVQASTVCPLIIENMLRRDSGTLMMRMITVSLPLRVR</sequence>
<dbReference type="Proteomes" id="UP001054945">
    <property type="component" value="Unassembled WGS sequence"/>
</dbReference>